<reference evidence="4" key="1">
    <citation type="submission" date="2017-02" db="UniProtKB">
        <authorList>
            <consortium name="WormBaseParasite"/>
        </authorList>
    </citation>
    <scope>IDENTIFICATION</scope>
</reference>
<evidence type="ECO:0000256" key="1">
    <source>
        <dbReference type="SAM" id="Phobius"/>
    </source>
</evidence>
<gene>
    <name evidence="2" type="ORF">BPAG_LOCUS11663</name>
</gene>
<proteinExistence type="predicted"/>
<dbReference type="WBParaSite" id="BPAG_0001170101-mRNA-1">
    <property type="protein sequence ID" value="BPAG_0001170101-mRNA-1"/>
    <property type="gene ID" value="BPAG_0001170101"/>
</dbReference>
<name>A0A0N4TSM0_BRUPA</name>
<keyword evidence="3" id="KW-1185">Reference proteome</keyword>
<accession>A0A0N4TSM0</accession>
<evidence type="ECO:0000313" key="3">
    <source>
        <dbReference type="Proteomes" id="UP000278627"/>
    </source>
</evidence>
<sequence>MDAKSLPVYYFPEIQCTIRINKAVFSNHFRMINSFWYVKDAISFLDFNYCSRSFEVSTLLWTENCTRQSNNGGKLFLSFRHIWVIFLSISMLVMYFAILCNIRHRRTLVINDSRNFILLLNANIEFKKHLAMNTRHGTSRLETAKYERSVLIQAALTCGRTVLPMTLFATNKHARKQLYLLLKISKVE</sequence>
<organism evidence="4">
    <name type="scientific">Brugia pahangi</name>
    <name type="common">Filarial nematode worm</name>
    <dbReference type="NCBI Taxonomy" id="6280"/>
    <lineage>
        <taxon>Eukaryota</taxon>
        <taxon>Metazoa</taxon>
        <taxon>Ecdysozoa</taxon>
        <taxon>Nematoda</taxon>
        <taxon>Chromadorea</taxon>
        <taxon>Rhabditida</taxon>
        <taxon>Spirurina</taxon>
        <taxon>Spiruromorpha</taxon>
        <taxon>Filarioidea</taxon>
        <taxon>Onchocercidae</taxon>
        <taxon>Brugia</taxon>
    </lineage>
</organism>
<reference evidence="2 3" key="2">
    <citation type="submission" date="2018-11" db="EMBL/GenBank/DDBJ databases">
        <authorList>
            <consortium name="Pathogen Informatics"/>
        </authorList>
    </citation>
    <scope>NUCLEOTIDE SEQUENCE [LARGE SCALE GENOMIC DNA]</scope>
</reference>
<feature type="transmembrane region" description="Helical" evidence="1">
    <location>
        <begin position="82"/>
        <end position="102"/>
    </location>
</feature>
<dbReference type="Proteomes" id="UP000278627">
    <property type="component" value="Unassembled WGS sequence"/>
</dbReference>
<evidence type="ECO:0000313" key="2">
    <source>
        <dbReference type="EMBL" id="VDN92849.1"/>
    </source>
</evidence>
<dbReference type="AlphaFoldDB" id="A0A0N4TSM0"/>
<keyword evidence="1" id="KW-1133">Transmembrane helix</keyword>
<protein>
    <submittedName>
        <fullName evidence="2 4">Uncharacterized protein</fullName>
    </submittedName>
</protein>
<evidence type="ECO:0000313" key="4">
    <source>
        <dbReference type="WBParaSite" id="BPAG_0001170101-mRNA-1"/>
    </source>
</evidence>
<keyword evidence="1" id="KW-0812">Transmembrane</keyword>
<dbReference type="EMBL" id="UZAD01013242">
    <property type="protein sequence ID" value="VDN92849.1"/>
    <property type="molecule type" value="Genomic_DNA"/>
</dbReference>
<keyword evidence="1" id="KW-0472">Membrane</keyword>